<name>A0A9P5TGN0_GYMJU</name>
<evidence type="ECO:0000313" key="2">
    <source>
        <dbReference type="EMBL" id="KAF8875352.1"/>
    </source>
</evidence>
<dbReference type="EMBL" id="JADNYJ010000198">
    <property type="protein sequence ID" value="KAF8875352.1"/>
    <property type="molecule type" value="Genomic_DNA"/>
</dbReference>
<protein>
    <submittedName>
        <fullName evidence="2">Uncharacterized protein</fullName>
    </submittedName>
</protein>
<dbReference type="AlphaFoldDB" id="A0A9P5TGN0"/>
<accession>A0A9P5TGN0</accession>
<feature type="region of interest" description="Disordered" evidence="1">
    <location>
        <begin position="103"/>
        <end position="149"/>
    </location>
</feature>
<comment type="caution">
    <text evidence="2">The sequence shown here is derived from an EMBL/GenBank/DDBJ whole genome shotgun (WGS) entry which is preliminary data.</text>
</comment>
<sequence length="164" mass="17602">MSFSVDDLVSSLSSSHIGQEAMDLAALQTQLAEALLGGPVTSATGLQHPQLLARLLCRPASVTHGSTKTVRKRANSISSTYMDDMEEDEKMVEDLLIPSSPTLSSVSGSQFGNPSASFSMTPHPHIDSNVYPSYENLSEPSPSPTTSPFYVYRPLLHRPAPGLQ</sequence>
<reference evidence="2" key="1">
    <citation type="submission" date="2020-11" db="EMBL/GenBank/DDBJ databases">
        <authorList>
            <consortium name="DOE Joint Genome Institute"/>
            <person name="Ahrendt S."/>
            <person name="Riley R."/>
            <person name="Andreopoulos W."/>
            <person name="LaButti K."/>
            <person name="Pangilinan J."/>
            <person name="Ruiz-duenas F.J."/>
            <person name="Barrasa J.M."/>
            <person name="Sanchez-Garcia M."/>
            <person name="Camarero S."/>
            <person name="Miyauchi S."/>
            <person name="Serrano A."/>
            <person name="Linde D."/>
            <person name="Babiker R."/>
            <person name="Drula E."/>
            <person name="Ayuso-Fernandez I."/>
            <person name="Pacheco R."/>
            <person name="Padilla G."/>
            <person name="Ferreira P."/>
            <person name="Barriuso J."/>
            <person name="Kellner H."/>
            <person name="Castanera R."/>
            <person name="Alfaro M."/>
            <person name="Ramirez L."/>
            <person name="Pisabarro A.G."/>
            <person name="Kuo A."/>
            <person name="Tritt A."/>
            <person name="Lipzen A."/>
            <person name="He G."/>
            <person name="Yan M."/>
            <person name="Ng V."/>
            <person name="Cullen D."/>
            <person name="Martin F."/>
            <person name="Rosso M.-N."/>
            <person name="Henrissat B."/>
            <person name="Hibbett D."/>
            <person name="Martinez A.T."/>
            <person name="Grigoriev I.V."/>
        </authorList>
    </citation>
    <scope>NUCLEOTIDE SEQUENCE</scope>
    <source>
        <strain evidence="2">AH 44721</strain>
    </source>
</reference>
<feature type="compositionally biased region" description="Polar residues" evidence="1">
    <location>
        <begin position="110"/>
        <end position="120"/>
    </location>
</feature>
<dbReference type="Proteomes" id="UP000724874">
    <property type="component" value="Unassembled WGS sequence"/>
</dbReference>
<feature type="compositionally biased region" description="Low complexity" evidence="1">
    <location>
        <begin position="138"/>
        <end position="148"/>
    </location>
</feature>
<proteinExistence type="predicted"/>
<organism evidence="2 3">
    <name type="scientific">Gymnopilus junonius</name>
    <name type="common">Spectacular rustgill mushroom</name>
    <name type="synonym">Gymnopilus spectabilis subsp. junonius</name>
    <dbReference type="NCBI Taxonomy" id="109634"/>
    <lineage>
        <taxon>Eukaryota</taxon>
        <taxon>Fungi</taxon>
        <taxon>Dikarya</taxon>
        <taxon>Basidiomycota</taxon>
        <taxon>Agaricomycotina</taxon>
        <taxon>Agaricomycetes</taxon>
        <taxon>Agaricomycetidae</taxon>
        <taxon>Agaricales</taxon>
        <taxon>Agaricineae</taxon>
        <taxon>Hymenogastraceae</taxon>
        <taxon>Gymnopilus</taxon>
    </lineage>
</organism>
<keyword evidence="3" id="KW-1185">Reference proteome</keyword>
<gene>
    <name evidence="2" type="ORF">CPB84DRAFT_1966767</name>
</gene>
<evidence type="ECO:0000256" key="1">
    <source>
        <dbReference type="SAM" id="MobiDB-lite"/>
    </source>
</evidence>
<evidence type="ECO:0000313" key="3">
    <source>
        <dbReference type="Proteomes" id="UP000724874"/>
    </source>
</evidence>